<name>A0A4R7B9Y8_9NEIS</name>
<evidence type="ECO:0000313" key="1">
    <source>
        <dbReference type="EMBL" id="TDR81383.1"/>
    </source>
</evidence>
<sequence length="30" mass="3184">MDLIYVGLTLLFALLTFLLIAGCARLGGKS</sequence>
<dbReference type="EMBL" id="SNZP01000003">
    <property type="protein sequence ID" value="TDR81383.1"/>
    <property type="molecule type" value="Genomic_DNA"/>
</dbReference>
<protein>
    <recommendedName>
        <fullName evidence="3">Potassium-transporting ATPase subunit A</fullName>
    </recommendedName>
</protein>
<dbReference type="Proteomes" id="UP000295611">
    <property type="component" value="Unassembled WGS sequence"/>
</dbReference>
<organism evidence="1 2">
    <name type="scientific">Paludibacterium purpuratum</name>
    <dbReference type="NCBI Taxonomy" id="1144873"/>
    <lineage>
        <taxon>Bacteria</taxon>
        <taxon>Pseudomonadati</taxon>
        <taxon>Pseudomonadota</taxon>
        <taxon>Betaproteobacteria</taxon>
        <taxon>Neisseriales</taxon>
        <taxon>Chromobacteriaceae</taxon>
        <taxon>Paludibacterium</taxon>
    </lineage>
</organism>
<dbReference type="AlphaFoldDB" id="A0A4R7B9Y8"/>
<evidence type="ECO:0000313" key="2">
    <source>
        <dbReference type="Proteomes" id="UP000295611"/>
    </source>
</evidence>
<comment type="caution">
    <text evidence="1">The sequence shown here is derived from an EMBL/GenBank/DDBJ whole genome shotgun (WGS) entry which is preliminary data.</text>
</comment>
<evidence type="ECO:0008006" key="3">
    <source>
        <dbReference type="Google" id="ProtNLM"/>
    </source>
</evidence>
<gene>
    <name evidence="1" type="ORF">DFP86_10336</name>
</gene>
<keyword evidence="2" id="KW-1185">Reference proteome</keyword>
<reference evidence="1 2" key="1">
    <citation type="submission" date="2019-03" db="EMBL/GenBank/DDBJ databases">
        <title>Genomic Encyclopedia of Type Strains, Phase III (KMG-III): the genomes of soil and plant-associated and newly described type strains.</title>
        <authorList>
            <person name="Whitman W."/>
        </authorList>
    </citation>
    <scope>NUCLEOTIDE SEQUENCE [LARGE SCALE GENOMIC DNA]</scope>
    <source>
        <strain evidence="1 2">CECT 8976</strain>
    </source>
</reference>
<proteinExistence type="predicted"/>
<accession>A0A4R7B9Y8</accession>